<dbReference type="GO" id="GO:0005524">
    <property type="term" value="F:ATP binding"/>
    <property type="evidence" value="ECO:0007669"/>
    <property type="project" value="InterPro"/>
</dbReference>
<name>A0A1D8IKP8_9GAMM</name>
<dbReference type="InterPro" id="IPR001482">
    <property type="entry name" value="T2SS/T4SS_dom"/>
</dbReference>
<dbReference type="CDD" id="cd01131">
    <property type="entry name" value="PilT"/>
    <property type="match status" value="1"/>
</dbReference>
<keyword evidence="4" id="KW-1185">Reference proteome</keyword>
<proteinExistence type="inferred from homology"/>
<dbReference type="NCBIfam" id="TIGR01420">
    <property type="entry name" value="pilT_fam"/>
    <property type="match status" value="1"/>
</dbReference>
<dbReference type="PROSITE" id="PS00662">
    <property type="entry name" value="T2SP_E"/>
    <property type="match status" value="1"/>
</dbReference>
<comment type="similarity">
    <text evidence="1">Belongs to the GSP E family.</text>
</comment>
<accession>A0A1D8IKP8</accession>
<dbReference type="Gene3D" id="3.40.50.300">
    <property type="entry name" value="P-loop containing nucleotide triphosphate hydrolases"/>
    <property type="match status" value="1"/>
</dbReference>
<dbReference type="Proteomes" id="UP000095401">
    <property type="component" value="Chromosome"/>
</dbReference>
<dbReference type="GO" id="GO:0016887">
    <property type="term" value="F:ATP hydrolysis activity"/>
    <property type="evidence" value="ECO:0007669"/>
    <property type="project" value="InterPro"/>
</dbReference>
<dbReference type="InterPro" id="IPR027417">
    <property type="entry name" value="P-loop_NTPase"/>
</dbReference>
<dbReference type="PANTHER" id="PTHR30486:SF6">
    <property type="entry name" value="TYPE IV PILUS RETRACTATION ATPASE PILT"/>
    <property type="match status" value="1"/>
</dbReference>
<dbReference type="AlphaFoldDB" id="A0A1D8IKP8"/>
<dbReference type="Gene3D" id="3.30.450.90">
    <property type="match status" value="1"/>
</dbReference>
<evidence type="ECO:0000313" key="3">
    <source>
        <dbReference type="EMBL" id="AOU97040.1"/>
    </source>
</evidence>
<organism evidence="3 4">
    <name type="scientific">Acidihalobacter yilgarnensis</name>
    <dbReference type="NCBI Taxonomy" id="2819280"/>
    <lineage>
        <taxon>Bacteria</taxon>
        <taxon>Pseudomonadati</taxon>
        <taxon>Pseudomonadota</taxon>
        <taxon>Gammaproteobacteria</taxon>
        <taxon>Chromatiales</taxon>
        <taxon>Ectothiorhodospiraceae</taxon>
        <taxon>Acidihalobacter</taxon>
    </lineage>
</organism>
<dbReference type="KEGG" id="aprs:BI364_02600"/>
<feature type="domain" description="Bacterial type II secretion system protein E" evidence="2">
    <location>
        <begin position="194"/>
        <end position="208"/>
    </location>
</feature>
<gene>
    <name evidence="3" type="ORF">BI364_02600</name>
</gene>
<dbReference type="InterPro" id="IPR006321">
    <property type="entry name" value="PilT/PilU"/>
</dbReference>
<dbReference type="SUPFAM" id="SSF52540">
    <property type="entry name" value="P-loop containing nucleoside triphosphate hydrolases"/>
    <property type="match status" value="1"/>
</dbReference>
<evidence type="ECO:0000259" key="2">
    <source>
        <dbReference type="PROSITE" id="PS00662"/>
    </source>
</evidence>
<dbReference type="RefSeq" id="WP_070077430.1">
    <property type="nucleotide sequence ID" value="NZ_CP017415.1"/>
</dbReference>
<dbReference type="EMBL" id="CP017415">
    <property type="protein sequence ID" value="AOU97040.1"/>
    <property type="molecule type" value="Genomic_DNA"/>
</dbReference>
<dbReference type="Pfam" id="PF00437">
    <property type="entry name" value="T2SSE"/>
    <property type="match status" value="1"/>
</dbReference>
<sequence>MARIDAFLKLGREQGCSDVHLAVGAPPLLRMNGEIMPIRFRELGDRELLGYIFEILSENLKTRYRLGEDLDFSYMSEGVGRFRANVFRKVNGIGATFRYIPSHVPSLNDLGLPPVVNRLAEHRQGMVLVTGSTGTGKSTTLAAMLDLINGQDALNVITLEDPIEFIHTSRRAQIVQREIGTHVPGFIEGLRSALREDPDVILVGELRDPESIMMAMVAAETGHLVLATLHTTTAVKTIDRIIDALPMEQREQGKSFLANNLRGVISQVLVRSAEGGGRRVVVESLAMTPAVGQMLLSDKTHQIPSVMQTGREAGMQLLDQALLDGIQRKLIDPDDAYLYAQDKKAFQRFVTDASLLPRVGLAGGGM</sequence>
<reference evidence="4" key="1">
    <citation type="submission" date="2016-09" db="EMBL/GenBank/DDBJ databases">
        <title>Acidihalobacter prosperus F5.</title>
        <authorList>
            <person name="Khaleque H.N."/>
            <person name="Ramsay J.P."/>
            <person name="Kaksonen A.H."/>
            <person name="Boxall N.J."/>
            <person name="Watkin E.L.J."/>
        </authorList>
    </citation>
    <scope>NUCLEOTIDE SEQUENCE [LARGE SCALE GENOMIC DNA]</scope>
    <source>
        <strain evidence="4">F5</strain>
    </source>
</reference>
<protein>
    <submittedName>
        <fullName evidence="3">Type IV pili twitching motility protein PilT</fullName>
    </submittedName>
</protein>
<evidence type="ECO:0000256" key="1">
    <source>
        <dbReference type="ARBA" id="ARBA00006611"/>
    </source>
</evidence>
<dbReference type="PANTHER" id="PTHR30486">
    <property type="entry name" value="TWITCHING MOTILITY PROTEIN PILT"/>
    <property type="match status" value="1"/>
</dbReference>
<evidence type="ECO:0000313" key="4">
    <source>
        <dbReference type="Proteomes" id="UP000095401"/>
    </source>
</evidence>
<dbReference type="InterPro" id="IPR050921">
    <property type="entry name" value="T4SS_GSP_E_ATPase"/>
</dbReference>